<protein>
    <submittedName>
        <fullName evidence="5">ABC transporter ATP-binding protein</fullName>
    </submittedName>
</protein>
<evidence type="ECO:0000313" key="6">
    <source>
        <dbReference type="Proteomes" id="UP000218272"/>
    </source>
</evidence>
<dbReference type="InterPro" id="IPR003439">
    <property type="entry name" value="ABC_transporter-like_ATP-bd"/>
</dbReference>
<dbReference type="SMART" id="SM00382">
    <property type="entry name" value="AAA"/>
    <property type="match status" value="1"/>
</dbReference>
<name>A0A1E1EYZ9_9SPHN</name>
<gene>
    <name evidence="5" type="ORF">SCLO_1004490</name>
</gene>
<dbReference type="PANTHER" id="PTHR45772:SF10">
    <property type="entry name" value="LIPOPOLYSACCHARIDE EXPORT SYSTEM ATP-BINDING PROTEIN LPTB"/>
    <property type="match status" value="1"/>
</dbReference>
<keyword evidence="3 5" id="KW-0067">ATP-binding</keyword>
<accession>A0A1E1EYZ9</accession>
<dbReference type="Pfam" id="PF00005">
    <property type="entry name" value="ABC_tran"/>
    <property type="match status" value="1"/>
</dbReference>
<dbReference type="InterPro" id="IPR051120">
    <property type="entry name" value="ABC_AA/LPS_Transport"/>
</dbReference>
<keyword evidence="1" id="KW-0813">Transport</keyword>
<feature type="domain" description="ABC transporter" evidence="4">
    <location>
        <begin position="43"/>
        <end position="275"/>
    </location>
</feature>
<dbReference type="CDD" id="cd03218">
    <property type="entry name" value="ABC_YhbG"/>
    <property type="match status" value="1"/>
</dbReference>
<dbReference type="GO" id="GO:0055085">
    <property type="term" value="P:transmembrane transport"/>
    <property type="evidence" value="ECO:0007669"/>
    <property type="project" value="InterPro"/>
</dbReference>
<keyword evidence="6" id="KW-1185">Reference proteome</keyword>
<dbReference type="PANTHER" id="PTHR45772">
    <property type="entry name" value="CONSERVED COMPONENT OF ABC TRANSPORTER FOR NATURAL AMINO ACIDS-RELATED"/>
    <property type="match status" value="1"/>
</dbReference>
<sequence>MRDLGGNLGHDAQLVSPAARSESEPLAPASIGPVAVERAPTVLSIAGIEKSFGKRKVLDDVALEVRAGEIVGLLGPNGAGKTLCFYAIAGLMSVDAGRIEIGGQDVTALPMDRRAKLGLGYLPQEGSIFRGMTAAENIAAVLELHIADRDVAAARLDELLAEFNIAHIRDVPAQRLSGGERRRCEIARAMAAAPSVILLDEPFAGIDPMSIADVKAMVRKLKREGVAILLTDHNVHEMLELVERAYIIDQGRMLFEGGPEAVLDNPEVRHRYLGEGFRM</sequence>
<dbReference type="GO" id="GO:0016887">
    <property type="term" value="F:ATP hydrolysis activity"/>
    <property type="evidence" value="ECO:0007669"/>
    <property type="project" value="InterPro"/>
</dbReference>
<reference evidence="5 6" key="1">
    <citation type="submission" date="2016-10" db="EMBL/GenBank/DDBJ databases">
        <title>Complete Genome Sequence of the Nonylphenol-Degrading Bacterium Sphingobium cloacae JCM 10874T.</title>
        <authorList>
            <person name="Ootsuka M."/>
            <person name="Nishizawa T."/>
            <person name="Ohta H."/>
        </authorList>
    </citation>
    <scope>NUCLEOTIDE SEQUENCE [LARGE SCALE GENOMIC DNA]</scope>
    <source>
        <strain evidence="5 6">JCM 10874</strain>
    </source>
</reference>
<dbReference type="Gene3D" id="3.40.50.300">
    <property type="entry name" value="P-loop containing nucleotide triphosphate hydrolases"/>
    <property type="match status" value="1"/>
</dbReference>
<evidence type="ECO:0000313" key="5">
    <source>
        <dbReference type="EMBL" id="BAV63489.1"/>
    </source>
</evidence>
<organism evidence="5 6">
    <name type="scientific">Sphingobium cloacae</name>
    <dbReference type="NCBI Taxonomy" id="120107"/>
    <lineage>
        <taxon>Bacteria</taxon>
        <taxon>Pseudomonadati</taxon>
        <taxon>Pseudomonadota</taxon>
        <taxon>Alphaproteobacteria</taxon>
        <taxon>Sphingomonadales</taxon>
        <taxon>Sphingomonadaceae</taxon>
        <taxon>Sphingobium</taxon>
    </lineage>
</organism>
<evidence type="ECO:0000259" key="4">
    <source>
        <dbReference type="PROSITE" id="PS50893"/>
    </source>
</evidence>
<dbReference type="PROSITE" id="PS50893">
    <property type="entry name" value="ABC_TRANSPORTER_2"/>
    <property type="match status" value="1"/>
</dbReference>
<proteinExistence type="predicted"/>
<dbReference type="KEGG" id="sclo:SCLO_1004490"/>
<dbReference type="NCBIfam" id="TIGR04406">
    <property type="entry name" value="LPS_export_lptB"/>
    <property type="match status" value="1"/>
</dbReference>
<dbReference type="InterPro" id="IPR027417">
    <property type="entry name" value="P-loop_NTPase"/>
</dbReference>
<keyword evidence="2" id="KW-0547">Nucleotide-binding</keyword>
<dbReference type="GO" id="GO:0043190">
    <property type="term" value="C:ATP-binding cassette (ABC) transporter complex"/>
    <property type="evidence" value="ECO:0007669"/>
    <property type="project" value="InterPro"/>
</dbReference>
<evidence type="ECO:0000256" key="1">
    <source>
        <dbReference type="ARBA" id="ARBA00022448"/>
    </source>
</evidence>
<evidence type="ECO:0000256" key="2">
    <source>
        <dbReference type="ARBA" id="ARBA00022741"/>
    </source>
</evidence>
<dbReference type="GO" id="GO:0005524">
    <property type="term" value="F:ATP binding"/>
    <property type="evidence" value="ECO:0007669"/>
    <property type="project" value="UniProtKB-KW"/>
</dbReference>
<dbReference type="SUPFAM" id="SSF52540">
    <property type="entry name" value="P-loop containing nucleoside triphosphate hydrolases"/>
    <property type="match status" value="1"/>
</dbReference>
<dbReference type="Proteomes" id="UP000218272">
    <property type="component" value="Chromosome SCLO_1"/>
</dbReference>
<dbReference type="InterPro" id="IPR003593">
    <property type="entry name" value="AAA+_ATPase"/>
</dbReference>
<dbReference type="AlphaFoldDB" id="A0A1E1EYZ9"/>
<evidence type="ECO:0000256" key="3">
    <source>
        <dbReference type="ARBA" id="ARBA00022840"/>
    </source>
</evidence>
<dbReference type="InterPro" id="IPR030921">
    <property type="entry name" value="LPS_export_LptB"/>
</dbReference>
<dbReference type="EMBL" id="AP017655">
    <property type="protein sequence ID" value="BAV63489.1"/>
    <property type="molecule type" value="Genomic_DNA"/>
</dbReference>